<dbReference type="Pfam" id="PF04014">
    <property type="entry name" value="MazE_antitoxin"/>
    <property type="match status" value="1"/>
</dbReference>
<dbReference type="OrthoDB" id="5422561at2"/>
<dbReference type="PANTHER" id="PTHR37550:SF3">
    <property type="entry name" value="ANTITOXIN VAPB1"/>
    <property type="match status" value="1"/>
</dbReference>
<dbReference type="PROSITE" id="PS51740">
    <property type="entry name" value="SPOVT_ABRB"/>
    <property type="match status" value="1"/>
</dbReference>
<accession>A0A1R4H1D1</accession>
<dbReference type="NCBIfam" id="NF040493">
    <property type="entry name" value="TA_anti_VapB"/>
    <property type="match status" value="1"/>
</dbReference>
<dbReference type="Gene3D" id="2.10.260.10">
    <property type="match status" value="1"/>
</dbReference>
<dbReference type="GO" id="GO:0003677">
    <property type="term" value="F:DNA binding"/>
    <property type="evidence" value="ECO:0007669"/>
    <property type="project" value="UniProtKB-UniRule"/>
</dbReference>
<evidence type="ECO:0000313" key="5">
    <source>
        <dbReference type="Proteomes" id="UP000195442"/>
    </source>
</evidence>
<evidence type="ECO:0000313" key="4">
    <source>
        <dbReference type="EMBL" id="SJM89860.1"/>
    </source>
</evidence>
<dbReference type="PANTHER" id="PTHR37550">
    <property type="entry name" value="ANTITOXIN VAPB1"/>
    <property type="match status" value="1"/>
</dbReference>
<dbReference type="AlphaFoldDB" id="A0A1R4H1D1"/>
<dbReference type="RefSeq" id="WP_087145825.1">
    <property type="nucleotide sequence ID" value="NZ_FUKJ01000044.1"/>
</dbReference>
<keyword evidence="2" id="KW-0238">DNA-binding</keyword>
<evidence type="ECO:0000256" key="2">
    <source>
        <dbReference type="PROSITE-ProRule" id="PRU01076"/>
    </source>
</evidence>
<protein>
    <submittedName>
        <fullName evidence="4">Virulence-associated protein B (Modular protein)</fullName>
    </submittedName>
</protein>
<sequence>MAKAASPIRLQDGIMQAAILAGKRNHRSAAEQIEYWAEMGRKVAAFLNPDDLLSVSAGLAKIRLEPVFGVPVDADAVFCALEAERDTGSLSQTVTRSSVRYQVSTLHPGYLEQIDGNGVRVTGQFKNGEFIALSETASKTAKIFMNGRSQAIRLPKGFRFEVDEVYITKQGENLLISPKKPDWDDFFNTQPAFSEDFLADRQDAVAQERDFF</sequence>
<feature type="domain" description="SpoVT-AbrB" evidence="3">
    <location>
        <begin position="141"/>
        <end position="181"/>
    </location>
</feature>
<name>A0A1R4H1D1_9GAMM</name>
<organism evidence="4 5">
    <name type="scientific">Crenothrix polyspora</name>
    <dbReference type="NCBI Taxonomy" id="360316"/>
    <lineage>
        <taxon>Bacteria</taxon>
        <taxon>Pseudomonadati</taxon>
        <taxon>Pseudomonadota</taxon>
        <taxon>Gammaproteobacteria</taxon>
        <taxon>Methylococcales</taxon>
        <taxon>Crenotrichaceae</taxon>
        <taxon>Crenothrix</taxon>
    </lineage>
</organism>
<dbReference type="Pfam" id="PF11903">
    <property type="entry name" value="ParD_like"/>
    <property type="match status" value="1"/>
</dbReference>
<dbReference type="InterPro" id="IPR047976">
    <property type="entry name" value="Anti_VapB2-like"/>
</dbReference>
<reference evidence="5" key="1">
    <citation type="submission" date="2017-02" db="EMBL/GenBank/DDBJ databases">
        <authorList>
            <person name="Daims H."/>
        </authorList>
    </citation>
    <scope>NUCLEOTIDE SEQUENCE [LARGE SCALE GENOMIC DNA]</scope>
</reference>
<comment type="similarity">
    <text evidence="1">Belongs to the VapB family.</text>
</comment>
<dbReference type="SUPFAM" id="SSF89447">
    <property type="entry name" value="AbrB/MazE/MraZ-like"/>
    <property type="match status" value="1"/>
</dbReference>
<proteinExistence type="inferred from homology"/>
<gene>
    <name evidence="4" type="ORF">CRENPOLYSF2_1380009</name>
</gene>
<dbReference type="EMBL" id="FUKJ01000044">
    <property type="protein sequence ID" value="SJM89860.1"/>
    <property type="molecule type" value="Genomic_DNA"/>
</dbReference>
<dbReference type="SMART" id="SM00966">
    <property type="entry name" value="SpoVT_AbrB"/>
    <property type="match status" value="1"/>
</dbReference>
<dbReference type="Proteomes" id="UP000195442">
    <property type="component" value="Unassembled WGS sequence"/>
</dbReference>
<dbReference type="InterPro" id="IPR021831">
    <property type="entry name" value="ParD-like"/>
</dbReference>
<evidence type="ECO:0000259" key="3">
    <source>
        <dbReference type="PROSITE" id="PS51740"/>
    </source>
</evidence>
<dbReference type="InterPro" id="IPR037914">
    <property type="entry name" value="SpoVT-AbrB_sf"/>
</dbReference>
<dbReference type="InterPro" id="IPR051734">
    <property type="entry name" value="VapB_TA_antitoxins"/>
</dbReference>
<evidence type="ECO:0000256" key="1">
    <source>
        <dbReference type="ARBA" id="ARBA00007924"/>
    </source>
</evidence>
<dbReference type="InterPro" id="IPR007159">
    <property type="entry name" value="SpoVT-AbrB_dom"/>
</dbReference>
<keyword evidence="5" id="KW-1185">Reference proteome</keyword>